<dbReference type="InterPro" id="IPR006153">
    <property type="entry name" value="Cation/H_exchanger_TM"/>
</dbReference>
<evidence type="ECO:0000256" key="2">
    <source>
        <dbReference type="ARBA" id="ARBA00007367"/>
    </source>
</evidence>
<evidence type="ECO:0000256" key="5">
    <source>
        <dbReference type="ARBA" id="ARBA00023136"/>
    </source>
</evidence>
<dbReference type="GO" id="GO:0016020">
    <property type="term" value="C:membrane"/>
    <property type="evidence" value="ECO:0007669"/>
    <property type="project" value="UniProtKB-SubCell"/>
</dbReference>
<feature type="transmembrane region" description="Helical" evidence="7">
    <location>
        <begin position="272"/>
        <end position="291"/>
    </location>
</feature>
<evidence type="ECO:0000313" key="10">
    <source>
        <dbReference type="Proteomes" id="UP001634394"/>
    </source>
</evidence>
<evidence type="ECO:0000256" key="6">
    <source>
        <dbReference type="SAM" id="MobiDB-lite"/>
    </source>
</evidence>
<feature type="transmembrane region" description="Helical" evidence="7">
    <location>
        <begin position="199"/>
        <end position="222"/>
    </location>
</feature>
<comment type="similarity">
    <text evidence="2">Belongs to the monovalent cation:proton antiporter 1 (CPA1) transporter (TC 2.A.36) family.</text>
</comment>
<dbReference type="Gene3D" id="1.20.1530.20">
    <property type="match status" value="1"/>
</dbReference>
<keyword evidence="3 7" id="KW-0812">Transmembrane</keyword>
<accession>A0ABD3T409</accession>
<evidence type="ECO:0000256" key="7">
    <source>
        <dbReference type="SAM" id="Phobius"/>
    </source>
</evidence>
<feature type="compositionally biased region" description="Polar residues" evidence="6">
    <location>
        <begin position="607"/>
        <end position="619"/>
    </location>
</feature>
<evidence type="ECO:0000259" key="8">
    <source>
        <dbReference type="Pfam" id="PF00999"/>
    </source>
</evidence>
<gene>
    <name evidence="9" type="ORF">ACJMK2_023114</name>
</gene>
<feature type="transmembrane region" description="Helical" evidence="7">
    <location>
        <begin position="492"/>
        <end position="514"/>
    </location>
</feature>
<dbReference type="Proteomes" id="UP001634394">
    <property type="component" value="Unassembled WGS sequence"/>
</dbReference>
<evidence type="ECO:0000256" key="1">
    <source>
        <dbReference type="ARBA" id="ARBA00004141"/>
    </source>
</evidence>
<sequence>MDNKAKIRIRSLEAPPSGINENITNGNMEKPKFHHRSQNRFSRLKERGHQCCIPCLRSHNPLPENANFFQRLRAGLLFPPQGNVAYCVQFVFICLQIWVVLFSLNRTDALLNGNLFSLLMLFIACVLGGYLISFIRVPSLLGMLIVGLMLRNVPVVKVIGEGIDFRWSAALRKMAQTVILTRAGLGLDPMKLRKLSWPILRLAFIPCLAEAITVGIVSHFLLGFPWRWSLMLGFILGALSPAVTVPALLNLQERRYGTAKGIPTMCLSAGGFDNAMCITGFSIFLGTIFSTGDMVVMVIQGPLGVLLGVIYGFVMGFILWYLPAKDCSNGLFYRSLLLFGSGMVALFGSSNIGLPGAGPLGCLTTATVAAYRWRKRRKPNELEEITNVVDLAFLIVQHLLFGLIGAAMNISDIQPSTVGLGIATLLIGLCARSAVSFMVTLGTDLNKKEQIFVSLAWLSKATLQAVIGGVARDKAMEPKEPDKEAVRLGFEILTISVLAIVICVPLGSACMALLGPKFLSKGEFNMESVPGENYEEEDTVQVTGYNTDNDATPSIADVLVENGQFKESLRHVNQVISFGENPVSTPNIEETISQSKLDTPVEEKETNNSVPEPSNSTRTDVNDILDKITSQNNSPNLSAKDVDFKDIDNKSQIKGNISEASIVSLISVESENGNIQKNEMHVSDEEISLSSVPKDEDKVMHSALGIHVTIIKVCTHKHSPLYQSN</sequence>
<feature type="transmembrane region" description="Helical" evidence="7">
    <location>
        <begin position="83"/>
        <end position="104"/>
    </location>
</feature>
<comment type="caution">
    <text evidence="9">The sequence shown here is derived from an EMBL/GenBank/DDBJ whole genome shotgun (WGS) entry which is preliminary data.</text>
</comment>
<dbReference type="AlphaFoldDB" id="A0ABD3T409"/>
<name>A0ABD3T409_SINWO</name>
<keyword evidence="5 7" id="KW-0472">Membrane</keyword>
<feature type="transmembrane region" description="Helical" evidence="7">
    <location>
        <begin position="331"/>
        <end position="348"/>
    </location>
</feature>
<protein>
    <recommendedName>
        <fullName evidence="8">Cation/H+ exchanger transmembrane domain-containing protein</fullName>
    </recommendedName>
</protein>
<keyword evidence="10" id="KW-1185">Reference proteome</keyword>
<reference evidence="9 10" key="1">
    <citation type="submission" date="2024-11" db="EMBL/GenBank/DDBJ databases">
        <title>Chromosome-level genome assembly of the freshwater bivalve Anodonta woodiana.</title>
        <authorList>
            <person name="Chen X."/>
        </authorList>
    </citation>
    <scope>NUCLEOTIDE SEQUENCE [LARGE SCALE GENOMIC DNA]</scope>
    <source>
        <strain evidence="9">MN2024</strain>
        <tissue evidence="9">Gills</tissue>
    </source>
</reference>
<dbReference type="EMBL" id="JBJQND010000019">
    <property type="protein sequence ID" value="KAL3831361.1"/>
    <property type="molecule type" value="Genomic_DNA"/>
</dbReference>
<feature type="transmembrane region" description="Helical" evidence="7">
    <location>
        <begin position="420"/>
        <end position="439"/>
    </location>
</feature>
<dbReference type="PANTHER" id="PTHR31102">
    <property type="match status" value="1"/>
</dbReference>
<dbReference type="InterPro" id="IPR051843">
    <property type="entry name" value="CPA1_transporter"/>
</dbReference>
<feature type="domain" description="Cation/H+ exchanger transmembrane" evidence="8">
    <location>
        <begin position="125"/>
        <end position="501"/>
    </location>
</feature>
<keyword evidence="4 7" id="KW-1133">Transmembrane helix</keyword>
<organism evidence="9 10">
    <name type="scientific">Sinanodonta woodiana</name>
    <name type="common">Chinese pond mussel</name>
    <name type="synonym">Anodonta woodiana</name>
    <dbReference type="NCBI Taxonomy" id="1069815"/>
    <lineage>
        <taxon>Eukaryota</taxon>
        <taxon>Metazoa</taxon>
        <taxon>Spiralia</taxon>
        <taxon>Lophotrochozoa</taxon>
        <taxon>Mollusca</taxon>
        <taxon>Bivalvia</taxon>
        <taxon>Autobranchia</taxon>
        <taxon>Heteroconchia</taxon>
        <taxon>Palaeoheterodonta</taxon>
        <taxon>Unionida</taxon>
        <taxon>Unionoidea</taxon>
        <taxon>Unionidae</taxon>
        <taxon>Unioninae</taxon>
        <taxon>Sinanodonta</taxon>
    </lineage>
</organism>
<comment type="subcellular location">
    <subcellularLocation>
        <location evidence="1">Membrane</location>
        <topology evidence="1">Multi-pass membrane protein</topology>
    </subcellularLocation>
</comment>
<feature type="region of interest" description="Disordered" evidence="6">
    <location>
        <begin position="593"/>
        <end position="620"/>
    </location>
</feature>
<dbReference type="Pfam" id="PF00999">
    <property type="entry name" value="Na_H_Exchanger"/>
    <property type="match status" value="1"/>
</dbReference>
<feature type="transmembrane region" description="Helical" evidence="7">
    <location>
        <begin position="354"/>
        <end position="373"/>
    </location>
</feature>
<proteinExistence type="inferred from homology"/>
<feature type="transmembrane region" description="Helical" evidence="7">
    <location>
        <begin position="228"/>
        <end position="251"/>
    </location>
</feature>
<evidence type="ECO:0000313" key="9">
    <source>
        <dbReference type="EMBL" id="KAL3831361.1"/>
    </source>
</evidence>
<evidence type="ECO:0000256" key="4">
    <source>
        <dbReference type="ARBA" id="ARBA00022989"/>
    </source>
</evidence>
<feature type="transmembrane region" description="Helical" evidence="7">
    <location>
        <begin position="116"/>
        <end position="135"/>
    </location>
</feature>
<dbReference type="InterPro" id="IPR038770">
    <property type="entry name" value="Na+/solute_symporter_sf"/>
</dbReference>
<evidence type="ECO:0000256" key="3">
    <source>
        <dbReference type="ARBA" id="ARBA00022692"/>
    </source>
</evidence>
<dbReference type="PANTHER" id="PTHR31102:SF1">
    <property type="entry name" value="CATION_H+ EXCHANGER DOMAIN-CONTAINING PROTEIN"/>
    <property type="match status" value="1"/>
</dbReference>
<feature type="transmembrane region" description="Helical" evidence="7">
    <location>
        <begin position="303"/>
        <end position="322"/>
    </location>
</feature>
<feature type="transmembrane region" description="Helical" evidence="7">
    <location>
        <begin position="385"/>
        <end position="408"/>
    </location>
</feature>